<protein>
    <submittedName>
        <fullName evidence="1">Uncharacterized protein</fullName>
    </submittedName>
</protein>
<dbReference type="OrthoDB" id="3793606at2759"/>
<evidence type="ECO:0000313" key="2">
    <source>
        <dbReference type="Proteomes" id="UP000824998"/>
    </source>
</evidence>
<dbReference type="AlphaFoldDB" id="A0A9P8C1E9"/>
<accession>A0A9P8C1E9</accession>
<gene>
    <name evidence="1" type="ORF">BJ875DRAFT_475856</name>
</gene>
<reference evidence="1" key="1">
    <citation type="journal article" date="2021" name="IMA Fungus">
        <title>Genomic characterization of three marine fungi, including Emericellopsis atlantica sp. nov. with signatures of a generalist lifestyle and marine biomass degradation.</title>
        <authorList>
            <person name="Hagestad O.C."/>
            <person name="Hou L."/>
            <person name="Andersen J.H."/>
            <person name="Hansen E.H."/>
            <person name="Altermark B."/>
            <person name="Li C."/>
            <person name="Kuhnert E."/>
            <person name="Cox R.J."/>
            <person name="Crous P.W."/>
            <person name="Spatafora J.W."/>
            <person name="Lail K."/>
            <person name="Amirebrahimi M."/>
            <person name="Lipzen A."/>
            <person name="Pangilinan J."/>
            <person name="Andreopoulos W."/>
            <person name="Hayes R.D."/>
            <person name="Ng V."/>
            <person name="Grigoriev I.V."/>
            <person name="Jackson S.A."/>
            <person name="Sutton T.D.S."/>
            <person name="Dobson A.D.W."/>
            <person name="Rama T."/>
        </authorList>
    </citation>
    <scope>NUCLEOTIDE SEQUENCE</scope>
    <source>
        <strain evidence="1">TRa018bII</strain>
    </source>
</reference>
<keyword evidence="2" id="KW-1185">Reference proteome</keyword>
<dbReference type="Proteomes" id="UP000824998">
    <property type="component" value="Unassembled WGS sequence"/>
</dbReference>
<dbReference type="EMBL" id="MU251819">
    <property type="protein sequence ID" value="KAG9229066.1"/>
    <property type="molecule type" value="Genomic_DNA"/>
</dbReference>
<organism evidence="1 2">
    <name type="scientific">Amylocarpus encephaloides</name>
    <dbReference type="NCBI Taxonomy" id="45428"/>
    <lineage>
        <taxon>Eukaryota</taxon>
        <taxon>Fungi</taxon>
        <taxon>Dikarya</taxon>
        <taxon>Ascomycota</taxon>
        <taxon>Pezizomycotina</taxon>
        <taxon>Leotiomycetes</taxon>
        <taxon>Helotiales</taxon>
        <taxon>Helotiales incertae sedis</taxon>
        <taxon>Amylocarpus</taxon>
    </lineage>
</organism>
<sequence length="97" mass="11361">MDSATFLFIAVSYTPLDITKMHRTEFDYLVGNASKFLQVRDLPPKWVFRKEIQIAVAGKADVEKAASFRRKYYALEFSQDNLGKGQSRKTEWFRYAR</sequence>
<name>A0A9P8C1E9_9HELO</name>
<proteinExistence type="predicted"/>
<evidence type="ECO:0000313" key="1">
    <source>
        <dbReference type="EMBL" id="KAG9229066.1"/>
    </source>
</evidence>
<comment type="caution">
    <text evidence="1">The sequence shown here is derived from an EMBL/GenBank/DDBJ whole genome shotgun (WGS) entry which is preliminary data.</text>
</comment>